<proteinExistence type="predicted"/>
<gene>
    <name evidence="1" type="ORF">SMTD_LOCUS9610</name>
</gene>
<protein>
    <submittedName>
        <fullName evidence="1">Uncharacterized protein</fullName>
    </submittedName>
</protein>
<dbReference type="Proteomes" id="UP000269396">
    <property type="component" value="Unassembled WGS sequence"/>
</dbReference>
<evidence type="ECO:0000313" key="2">
    <source>
        <dbReference type="Proteomes" id="UP000269396"/>
    </source>
</evidence>
<accession>A0A183P5H4</accession>
<reference evidence="1 2" key="1">
    <citation type="submission" date="2018-11" db="EMBL/GenBank/DDBJ databases">
        <authorList>
            <consortium name="Pathogen Informatics"/>
        </authorList>
    </citation>
    <scope>NUCLEOTIDE SEQUENCE [LARGE SCALE GENOMIC DNA]</scope>
    <source>
        <strain>Denwood</strain>
        <strain evidence="2">Zambia</strain>
    </source>
</reference>
<keyword evidence="2" id="KW-1185">Reference proteome</keyword>
<dbReference type="AlphaFoldDB" id="A0A183P5H4"/>
<name>A0A183P5H4_9TREM</name>
<organism evidence="1 2">
    <name type="scientific">Schistosoma mattheei</name>
    <dbReference type="NCBI Taxonomy" id="31246"/>
    <lineage>
        <taxon>Eukaryota</taxon>
        <taxon>Metazoa</taxon>
        <taxon>Spiralia</taxon>
        <taxon>Lophotrochozoa</taxon>
        <taxon>Platyhelminthes</taxon>
        <taxon>Trematoda</taxon>
        <taxon>Digenea</taxon>
        <taxon>Strigeidida</taxon>
        <taxon>Schistosomatoidea</taxon>
        <taxon>Schistosomatidae</taxon>
        <taxon>Schistosoma</taxon>
    </lineage>
</organism>
<dbReference type="EMBL" id="UZAL01029854">
    <property type="protein sequence ID" value="VDP50755.1"/>
    <property type="molecule type" value="Genomic_DNA"/>
</dbReference>
<sequence length="68" mass="7544">MRIPKSIPFLVQNNTSYNNSTDIREILSNSPATISEEKPVNFDNMPLTSSDYTNVCFSAKSTSKAIKS</sequence>
<evidence type="ECO:0000313" key="1">
    <source>
        <dbReference type="EMBL" id="VDP50755.1"/>
    </source>
</evidence>